<dbReference type="InterPro" id="IPR005491">
    <property type="entry name" value="ENT_dom"/>
</dbReference>
<dbReference type="Proteomes" id="UP001152561">
    <property type="component" value="Unassembled WGS sequence"/>
</dbReference>
<dbReference type="EMBL" id="JAJAGQ010000021">
    <property type="protein sequence ID" value="KAJ8531338.1"/>
    <property type="molecule type" value="Genomic_DNA"/>
</dbReference>
<dbReference type="GO" id="GO:0005634">
    <property type="term" value="C:nucleus"/>
    <property type="evidence" value="ECO:0007669"/>
    <property type="project" value="UniProtKB-SubCell"/>
</dbReference>
<reference evidence="6" key="1">
    <citation type="journal article" date="2023" name="Proc. Natl. Acad. Sci. U.S.A.">
        <title>Genomic and structural basis for evolution of tropane alkaloid biosynthesis.</title>
        <authorList>
            <person name="Wanga Y.-J."/>
            <person name="Taina T."/>
            <person name="Yua J.-Y."/>
            <person name="Lia J."/>
            <person name="Xua B."/>
            <person name="Chenc J."/>
            <person name="D'Auriad J.C."/>
            <person name="Huanga J.-P."/>
            <person name="Huanga S.-X."/>
        </authorList>
    </citation>
    <scope>NUCLEOTIDE SEQUENCE [LARGE SCALE GENOMIC DNA]</scope>
    <source>
        <strain evidence="6">cv. KIB-2019</strain>
    </source>
</reference>
<sequence length="516" mass="57564">MECLRSTRYLAKFGGAVLLAMLCELVQNKINICGELISICEGFVIDNYDLVNAREVIGKVQRLWSIYDMMQLQSKILSNTCSAIASILRLRLWLLKRNFAQMRFKKGDKVEVMNTSEVPISWRTAEIVSGNGHTCTVRYGSGLGMRSENFNERVSRKMIRPCLPVVHCVETWAPGDIVEVYNDYSWKVAIVLSILQLDRYLVRLLGCSLELSVHKSGTRNRQNWKDGKWIFVRKGCVQAGAKRSNKISTQDCCQKMKLQLLPLDAPTKVLGETDGLATHGKNRGQESCIISSRSLKRVSPYCTSGVDPLYGNAQKFQAIGTDNRRRRAALAATLPEKVDAVAYPRGTVGEKYMHSSVNIRSNGFNELEREDLDGVFDFPPQRSLEPSDSDSDACSVGSCSVTSERPHKLLSHLPRISCRVSGVLCSDAESVCGSGPSGYKEKSHSNPPEEELATSVHTLELHAYKCTLVALYASGPLTWEQEALLTDLRIILHISNDEHLMELKDLISSKGSYYIK</sequence>
<comment type="subcellular location">
    <subcellularLocation>
        <location evidence="1">Nucleus</location>
    </subcellularLocation>
</comment>
<dbReference type="SUPFAM" id="SSF158639">
    <property type="entry name" value="ENT-like"/>
    <property type="match status" value="1"/>
</dbReference>
<dbReference type="Gene3D" id="1.10.1240.40">
    <property type="entry name" value="ENT domain"/>
    <property type="match status" value="1"/>
</dbReference>
<dbReference type="PROSITE" id="PS51138">
    <property type="entry name" value="ENT"/>
    <property type="match status" value="1"/>
</dbReference>
<keyword evidence="2" id="KW-0539">Nucleus</keyword>
<dbReference type="InterPro" id="IPR014002">
    <property type="entry name" value="Agenet_dom_plant"/>
</dbReference>
<dbReference type="PANTHER" id="PTHR31917">
    <property type="entry name" value="AGENET DOMAIN-CONTAINING PROTEIN-RELATED"/>
    <property type="match status" value="1"/>
</dbReference>
<protein>
    <recommendedName>
        <fullName evidence="4">ENT domain-containing protein</fullName>
    </recommendedName>
</protein>
<dbReference type="OrthoDB" id="663550at2759"/>
<gene>
    <name evidence="5" type="ORF">K7X08_026772</name>
</gene>
<dbReference type="SMART" id="SM01191">
    <property type="entry name" value="ENT"/>
    <property type="match status" value="1"/>
</dbReference>
<dbReference type="SMART" id="SM00743">
    <property type="entry name" value="Agenet"/>
    <property type="match status" value="2"/>
</dbReference>
<evidence type="ECO:0000256" key="1">
    <source>
        <dbReference type="ARBA" id="ARBA00004123"/>
    </source>
</evidence>
<proteinExistence type="predicted"/>
<evidence type="ECO:0000313" key="6">
    <source>
        <dbReference type="Proteomes" id="UP001152561"/>
    </source>
</evidence>
<comment type="caution">
    <text evidence="5">The sequence shown here is derived from an EMBL/GenBank/DDBJ whole genome shotgun (WGS) entry which is preliminary data.</text>
</comment>
<dbReference type="AlphaFoldDB" id="A0A9Q1L8B0"/>
<organism evidence="5 6">
    <name type="scientific">Anisodus acutangulus</name>
    <dbReference type="NCBI Taxonomy" id="402998"/>
    <lineage>
        <taxon>Eukaryota</taxon>
        <taxon>Viridiplantae</taxon>
        <taxon>Streptophyta</taxon>
        <taxon>Embryophyta</taxon>
        <taxon>Tracheophyta</taxon>
        <taxon>Spermatophyta</taxon>
        <taxon>Magnoliopsida</taxon>
        <taxon>eudicotyledons</taxon>
        <taxon>Gunneridae</taxon>
        <taxon>Pentapetalae</taxon>
        <taxon>asterids</taxon>
        <taxon>lamiids</taxon>
        <taxon>Solanales</taxon>
        <taxon>Solanaceae</taxon>
        <taxon>Solanoideae</taxon>
        <taxon>Hyoscyameae</taxon>
        <taxon>Anisodus</taxon>
    </lineage>
</organism>
<dbReference type="PANTHER" id="PTHR31917:SF5">
    <property type="entry name" value="OS02G0204500 PROTEIN"/>
    <property type="match status" value="1"/>
</dbReference>
<evidence type="ECO:0000256" key="3">
    <source>
        <dbReference type="SAM" id="SignalP"/>
    </source>
</evidence>
<evidence type="ECO:0000259" key="4">
    <source>
        <dbReference type="PROSITE" id="PS51138"/>
    </source>
</evidence>
<evidence type="ECO:0000256" key="2">
    <source>
        <dbReference type="ARBA" id="ARBA00023242"/>
    </source>
</evidence>
<dbReference type="Pfam" id="PF03735">
    <property type="entry name" value="ENT"/>
    <property type="match status" value="1"/>
</dbReference>
<dbReference type="InterPro" id="IPR008395">
    <property type="entry name" value="Agenet-like_dom"/>
</dbReference>
<name>A0A9Q1L8B0_9SOLA</name>
<feature type="domain" description="ENT" evidence="4">
    <location>
        <begin position="452"/>
        <end position="516"/>
    </location>
</feature>
<feature type="signal peptide" evidence="3">
    <location>
        <begin position="1"/>
        <end position="28"/>
    </location>
</feature>
<keyword evidence="6" id="KW-1185">Reference proteome</keyword>
<evidence type="ECO:0000313" key="5">
    <source>
        <dbReference type="EMBL" id="KAJ8531338.1"/>
    </source>
</evidence>
<dbReference type="Pfam" id="PF05641">
    <property type="entry name" value="Agenet"/>
    <property type="match status" value="1"/>
</dbReference>
<keyword evidence="3" id="KW-0732">Signal</keyword>
<accession>A0A9Q1L8B0</accession>
<feature type="chain" id="PRO_5040296379" description="ENT domain-containing protein" evidence="3">
    <location>
        <begin position="29"/>
        <end position="516"/>
    </location>
</feature>
<dbReference type="InterPro" id="IPR036142">
    <property type="entry name" value="ENT_dom-like_sf"/>
</dbReference>